<dbReference type="Proteomes" id="UP000244005">
    <property type="component" value="Unassembled WGS sequence"/>
</dbReference>
<name>A0A2R6WLB3_MARPO</name>
<dbReference type="Gramene" id="Mp5g00570.1">
    <property type="protein sequence ID" value="Mp5g00570.1.cds"/>
    <property type="gene ID" value="Mp5g00570"/>
</dbReference>
<evidence type="ECO:0000313" key="2">
    <source>
        <dbReference type="Proteomes" id="UP000244005"/>
    </source>
</evidence>
<sequence>MPLFRTYLVAQSGMDMRTLRSWAEIGSVETKGWRIKTYHVPIGTDVEKVLQHFLDICSQRMTRDSSHMSASKWIAG</sequence>
<dbReference type="AlphaFoldDB" id="A0A2R6WLB3"/>
<accession>A0A2R6WLB3</accession>
<evidence type="ECO:0000313" key="1">
    <source>
        <dbReference type="EMBL" id="PTQ34654.1"/>
    </source>
</evidence>
<dbReference type="EMBL" id="KZ772750">
    <property type="protein sequence ID" value="PTQ34654.1"/>
    <property type="molecule type" value="Genomic_DNA"/>
</dbReference>
<keyword evidence="2" id="KW-1185">Reference proteome</keyword>
<protein>
    <submittedName>
        <fullName evidence="1">Uncharacterized protein</fullName>
    </submittedName>
</protein>
<reference evidence="2" key="1">
    <citation type="journal article" date="2017" name="Cell">
        <title>Insights into land plant evolution garnered from the Marchantia polymorpha genome.</title>
        <authorList>
            <person name="Bowman J.L."/>
            <person name="Kohchi T."/>
            <person name="Yamato K.T."/>
            <person name="Jenkins J."/>
            <person name="Shu S."/>
            <person name="Ishizaki K."/>
            <person name="Yamaoka S."/>
            <person name="Nishihama R."/>
            <person name="Nakamura Y."/>
            <person name="Berger F."/>
            <person name="Adam C."/>
            <person name="Aki S.S."/>
            <person name="Althoff F."/>
            <person name="Araki T."/>
            <person name="Arteaga-Vazquez M.A."/>
            <person name="Balasubrmanian S."/>
            <person name="Barry K."/>
            <person name="Bauer D."/>
            <person name="Boehm C.R."/>
            <person name="Briginshaw L."/>
            <person name="Caballero-Perez J."/>
            <person name="Catarino B."/>
            <person name="Chen F."/>
            <person name="Chiyoda S."/>
            <person name="Chovatia M."/>
            <person name="Davies K.M."/>
            <person name="Delmans M."/>
            <person name="Demura T."/>
            <person name="Dierschke T."/>
            <person name="Dolan L."/>
            <person name="Dorantes-Acosta A.E."/>
            <person name="Eklund D.M."/>
            <person name="Florent S.N."/>
            <person name="Flores-Sandoval E."/>
            <person name="Fujiyama A."/>
            <person name="Fukuzawa H."/>
            <person name="Galik B."/>
            <person name="Grimanelli D."/>
            <person name="Grimwood J."/>
            <person name="Grossniklaus U."/>
            <person name="Hamada T."/>
            <person name="Haseloff J."/>
            <person name="Hetherington A.J."/>
            <person name="Higo A."/>
            <person name="Hirakawa Y."/>
            <person name="Hundley H.N."/>
            <person name="Ikeda Y."/>
            <person name="Inoue K."/>
            <person name="Inoue S.I."/>
            <person name="Ishida S."/>
            <person name="Jia Q."/>
            <person name="Kakita M."/>
            <person name="Kanazawa T."/>
            <person name="Kawai Y."/>
            <person name="Kawashima T."/>
            <person name="Kennedy M."/>
            <person name="Kinose K."/>
            <person name="Kinoshita T."/>
            <person name="Kohara Y."/>
            <person name="Koide E."/>
            <person name="Komatsu K."/>
            <person name="Kopischke S."/>
            <person name="Kubo M."/>
            <person name="Kyozuka J."/>
            <person name="Lagercrantz U."/>
            <person name="Lin S.S."/>
            <person name="Lindquist E."/>
            <person name="Lipzen A.M."/>
            <person name="Lu C.W."/>
            <person name="De Luna E."/>
            <person name="Martienssen R.A."/>
            <person name="Minamino N."/>
            <person name="Mizutani M."/>
            <person name="Mizutani M."/>
            <person name="Mochizuki N."/>
            <person name="Monte I."/>
            <person name="Mosher R."/>
            <person name="Nagasaki H."/>
            <person name="Nakagami H."/>
            <person name="Naramoto S."/>
            <person name="Nishitani K."/>
            <person name="Ohtani M."/>
            <person name="Okamoto T."/>
            <person name="Okumura M."/>
            <person name="Phillips J."/>
            <person name="Pollak B."/>
            <person name="Reinders A."/>
            <person name="Rovekamp M."/>
            <person name="Sano R."/>
            <person name="Sawa S."/>
            <person name="Schmid M.W."/>
            <person name="Shirakawa M."/>
            <person name="Solano R."/>
            <person name="Spunde A."/>
            <person name="Suetsugu N."/>
            <person name="Sugano S."/>
            <person name="Sugiyama A."/>
            <person name="Sun R."/>
            <person name="Suzuki Y."/>
            <person name="Takenaka M."/>
            <person name="Takezawa D."/>
            <person name="Tomogane H."/>
            <person name="Tsuzuki M."/>
            <person name="Ueda T."/>
            <person name="Umeda M."/>
            <person name="Ward J.M."/>
            <person name="Watanabe Y."/>
            <person name="Yazaki K."/>
            <person name="Yokoyama R."/>
            <person name="Yoshitake Y."/>
            <person name="Yotsui I."/>
            <person name="Zachgo S."/>
            <person name="Schmutz J."/>
        </authorList>
    </citation>
    <scope>NUCLEOTIDE SEQUENCE [LARGE SCALE GENOMIC DNA]</scope>
    <source>
        <strain evidence="2">Tak-1</strain>
    </source>
</reference>
<gene>
    <name evidence="1" type="ORF">MARPO_0078s0056</name>
</gene>
<proteinExistence type="predicted"/>
<organism evidence="1 2">
    <name type="scientific">Marchantia polymorpha</name>
    <name type="common">Common liverwort</name>
    <name type="synonym">Marchantia aquatica</name>
    <dbReference type="NCBI Taxonomy" id="3197"/>
    <lineage>
        <taxon>Eukaryota</taxon>
        <taxon>Viridiplantae</taxon>
        <taxon>Streptophyta</taxon>
        <taxon>Embryophyta</taxon>
        <taxon>Marchantiophyta</taxon>
        <taxon>Marchantiopsida</taxon>
        <taxon>Marchantiidae</taxon>
        <taxon>Marchantiales</taxon>
        <taxon>Marchantiaceae</taxon>
        <taxon>Marchantia</taxon>
    </lineage>
</organism>